<name>A0A812NJA9_SYMPI</name>
<proteinExistence type="predicted"/>
<dbReference type="EMBL" id="CAJNIZ010010925">
    <property type="protein sequence ID" value="CAE7308229.1"/>
    <property type="molecule type" value="Genomic_DNA"/>
</dbReference>
<comment type="caution">
    <text evidence="2">The sequence shown here is derived from an EMBL/GenBank/DDBJ whole genome shotgun (WGS) entry which is preliminary data.</text>
</comment>
<protein>
    <submittedName>
        <fullName evidence="2">Uncharacterized protein</fullName>
    </submittedName>
</protein>
<reference evidence="2" key="1">
    <citation type="submission" date="2021-02" db="EMBL/GenBank/DDBJ databases">
        <authorList>
            <person name="Dougan E. K."/>
            <person name="Rhodes N."/>
            <person name="Thang M."/>
            <person name="Chan C."/>
        </authorList>
    </citation>
    <scope>NUCLEOTIDE SEQUENCE</scope>
</reference>
<dbReference type="Proteomes" id="UP000649617">
    <property type="component" value="Unassembled WGS sequence"/>
</dbReference>
<organism evidence="2 3">
    <name type="scientific">Symbiodinium pilosum</name>
    <name type="common">Dinoflagellate</name>
    <dbReference type="NCBI Taxonomy" id="2952"/>
    <lineage>
        <taxon>Eukaryota</taxon>
        <taxon>Sar</taxon>
        <taxon>Alveolata</taxon>
        <taxon>Dinophyceae</taxon>
        <taxon>Suessiales</taxon>
        <taxon>Symbiodiniaceae</taxon>
        <taxon>Symbiodinium</taxon>
    </lineage>
</organism>
<feature type="non-terminal residue" evidence="2">
    <location>
        <position position="567"/>
    </location>
</feature>
<sequence length="567" mass="63819">VPNSGDNRMPLLVHVLRNYGATLSDNGVFLVSRPSPLDQVRDAWIAVPAPGHSWHFREIRKIMSDSLENEIVQNVNGTYDPYGAYVDATPAKVKEILLSLNPGPHASERDRLVAELDAGNRSNNLKRRCAAMRSRHYSNTYSAASQREPLKLREYITPPPQVIDDEPEISEYALQRAQATADAEVDAAIEAGSVAELEDHDVSDTMTVAEPDAEALAHDDEMMDERDRQDANVDAYDEGLLDGGLRGVLRVQPDCSINTLHARALDALTVHLHEGTWHVANYDSSQVATQFMDVIFCGFILDFWAAFERFHRLPYPDMLSRFKEGSRHDALGAWPIVELDESTGIPRDLTDAEIIESTRQPEMRDWRPKRYKMHRMLSIAVRGCIALGYERSHFNLKAHDRNTVRATMHVTMNRILRCVFGVKAYSYLRGNMTHVPDYLHIDPGAMLAAQPAKEALTELLILVQSHGFALPPECEKKYQGYLQDRSRRPENEMKILPIEYLPRKPTDEQRADAIQNETRATGVRRGYTAAAPSSIRPAQHPGPYPSQRPLGPRKPNAIDRGCPPDGW</sequence>
<gene>
    <name evidence="2" type="ORF">SPIL2461_LOCUS6979</name>
</gene>
<accession>A0A812NJA9</accession>
<dbReference type="AlphaFoldDB" id="A0A812NJA9"/>
<evidence type="ECO:0000313" key="2">
    <source>
        <dbReference type="EMBL" id="CAE7308229.1"/>
    </source>
</evidence>
<evidence type="ECO:0000313" key="3">
    <source>
        <dbReference type="Proteomes" id="UP000649617"/>
    </source>
</evidence>
<evidence type="ECO:0000256" key="1">
    <source>
        <dbReference type="SAM" id="MobiDB-lite"/>
    </source>
</evidence>
<keyword evidence="3" id="KW-1185">Reference proteome</keyword>
<feature type="region of interest" description="Disordered" evidence="1">
    <location>
        <begin position="516"/>
        <end position="567"/>
    </location>
</feature>